<dbReference type="SUPFAM" id="SSF46785">
    <property type="entry name" value="Winged helix' DNA-binding domain"/>
    <property type="match status" value="1"/>
</dbReference>
<comment type="similarity">
    <text evidence="1">Belongs to the LysR transcriptional regulatory family.</text>
</comment>
<evidence type="ECO:0000259" key="5">
    <source>
        <dbReference type="PROSITE" id="PS50931"/>
    </source>
</evidence>
<reference evidence="6 7" key="1">
    <citation type="journal article" date="2019" name="Sci. Transl. Med.">
        <title>Quorum sensing between bacterial species on the skin protects against epidermal injury in atopic dermatitis.</title>
        <authorList>
            <person name="Williams M.R."/>
        </authorList>
    </citation>
    <scope>NUCLEOTIDE SEQUENCE [LARGE SCALE GENOMIC DNA]</scope>
    <source>
        <strain evidence="6 7">E7</strain>
    </source>
</reference>
<sequence>MNFEYIQDFIRVAEYNSINKASQELNISTPALSKRIKSVEAYFNCHLFYRTSKGIFLNEEGKLVFNTFREMQHSIADLKKQLNISFDSKWKIGVIPSFSLTNKYKNRGFDEIANLIIEDSTSILIEELSKGNIDLLIGDVSKLNNRDLYRKRLYSEDFMVIYNDDNKFTESSKIEINELLSEKIYIQNPPCDTYDFIKNRSMEDKLKLHYNKHFESVIANIKAGNGITLMPVSLTSRISNMNLFQKALSGYKRDIGIASYDQRKIIKIYDFLLKNLEEERNQK</sequence>
<dbReference type="Proteomes" id="UP000293637">
    <property type="component" value="Unassembled WGS sequence"/>
</dbReference>
<dbReference type="InterPro" id="IPR000847">
    <property type="entry name" value="LysR_HTH_N"/>
</dbReference>
<protein>
    <submittedName>
        <fullName evidence="6">LysR family transcriptional regulator</fullName>
    </submittedName>
</protein>
<evidence type="ECO:0000256" key="1">
    <source>
        <dbReference type="ARBA" id="ARBA00009437"/>
    </source>
</evidence>
<dbReference type="InterPro" id="IPR036390">
    <property type="entry name" value="WH_DNA-bd_sf"/>
</dbReference>
<feature type="domain" description="HTH lysR-type" evidence="5">
    <location>
        <begin position="1"/>
        <end position="58"/>
    </location>
</feature>
<dbReference type="RefSeq" id="WP_002492801.1">
    <property type="nucleotide sequence ID" value="NZ_AP021848.1"/>
</dbReference>
<dbReference type="CDD" id="cd05466">
    <property type="entry name" value="PBP2_LTTR_substrate"/>
    <property type="match status" value="1"/>
</dbReference>
<gene>
    <name evidence="6" type="ORF">EQ812_00985</name>
</gene>
<keyword evidence="4" id="KW-0804">Transcription</keyword>
<keyword evidence="3" id="KW-0238">DNA-binding</keyword>
<dbReference type="PROSITE" id="PS50931">
    <property type="entry name" value="HTH_LYSR"/>
    <property type="match status" value="1"/>
</dbReference>
<evidence type="ECO:0000313" key="7">
    <source>
        <dbReference type="Proteomes" id="UP000293637"/>
    </source>
</evidence>
<evidence type="ECO:0000256" key="3">
    <source>
        <dbReference type="ARBA" id="ARBA00023125"/>
    </source>
</evidence>
<proteinExistence type="inferred from homology"/>
<name>A0A4Q9WDM0_STALU</name>
<organism evidence="6 7">
    <name type="scientific">Staphylococcus lugdunensis</name>
    <dbReference type="NCBI Taxonomy" id="28035"/>
    <lineage>
        <taxon>Bacteria</taxon>
        <taxon>Bacillati</taxon>
        <taxon>Bacillota</taxon>
        <taxon>Bacilli</taxon>
        <taxon>Bacillales</taxon>
        <taxon>Staphylococcaceae</taxon>
        <taxon>Staphylococcus</taxon>
    </lineage>
</organism>
<evidence type="ECO:0000256" key="2">
    <source>
        <dbReference type="ARBA" id="ARBA00023015"/>
    </source>
</evidence>
<dbReference type="PANTHER" id="PTHR30126:SF64">
    <property type="entry name" value="HTH-TYPE TRANSCRIPTIONAL REGULATOR CITR"/>
    <property type="match status" value="1"/>
</dbReference>
<dbReference type="InterPro" id="IPR036388">
    <property type="entry name" value="WH-like_DNA-bd_sf"/>
</dbReference>
<dbReference type="Pfam" id="PF00126">
    <property type="entry name" value="HTH_1"/>
    <property type="match status" value="1"/>
</dbReference>
<dbReference type="GO" id="GO:0003700">
    <property type="term" value="F:DNA-binding transcription factor activity"/>
    <property type="evidence" value="ECO:0007669"/>
    <property type="project" value="InterPro"/>
</dbReference>
<dbReference type="AlphaFoldDB" id="A0A4Q9WDM0"/>
<dbReference type="Pfam" id="PF03466">
    <property type="entry name" value="LysR_substrate"/>
    <property type="match status" value="1"/>
</dbReference>
<dbReference type="PANTHER" id="PTHR30126">
    <property type="entry name" value="HTH-TYPE TRANSCRIPTIONAL REGULATOR"/>
    <property type="match status" value="1"/>
</dbReference>
<dbReference type="SUPFAM" id="SSF53850">
    <property type="entry name" value="Periplasmic binding protein-like II"/>
    <property type="match status" value="1"/>
</dbReference>
<dbReference type="GO" id="GO:0000976">
    <property type="term" value="F:transcription cis-regulatory region binding"/>
    <property type="evidence" value="ECO:0007669"/>
    <property type="project" value="TreeGrafter"/>
</dbReference>
<evidence type="ECO:0000256" key="4">
    <source>
        <dbReference type="ARBA" id="ARBA00023163"/>
    </source>
</evidence>
<dbReference type="EMBL" id="SCHB01000001">
    <property type="protein sequence ID" value="TBW73409.1"/>
    <property type="molecule type" value="Genomic_DNA"/>
</dbReference>
<dbReference type="Gene3D" id="1.10.10.10">
    <property type="entry name" value="Winged helix-like DNA-binding domain superfamily/Winged helix DNA-binding domain"/>
    <property type="match status" value="1"/>
</dbReference>
<evidence type="ECO:0000313" key="6">
    <source>
        <dbReference type="EMBL" id="TBW73409.1"/>
    </source>
</evidence>
<comment type="caution">
    <text evidence="6">The sequence shown here is derived from an EMBL/GenBank/DDBJ whole genome shotgun (WGS) entry which is preliminary data.</text>
</comment>
<dbReference type="Gene3D" id="3.40.190.10">
    <property type="entry name" value="Periplasmic binding protein-like II"/>
    <property type="match status" value="2"/>
</dbReference>
<dbReference type="GeneID" id="58091351"/>
<keyword evidence="2" id="KW-0805">Transcription regulation</keyword>
<dbReference type="InterPro" id="IPR005119">
    <property type="entry name" value="LysR_subst-bd"/>
</dbReference>
<accession>A0A4Q9WDM0</accession>